<comment type="caution">
    <text evidence="1">The sequence shown here is derived from an EMBL/GenBank/DDBJ whole genome shotgun (WGS) entry which is preliminary data.</text>
</comment>
<gene>
    <name evidence="1" type="ORF">C7S16_0138</name>
</gene>
<organism evidence="1 2">
    <name type="scientific">Burkholderia thailandensis</name>
    <dbReference type="NCBI Taxonomy" id="57975"/>
    <lineage>
        <taxon>Bacteria</taxon>
        <taxon>Pseudomonadati</taxon>
        <taxon>Pseudomonadota</taxon>
        <taxon>Betaproteobacteria</taxon>
        <taxon>Burkholderiales</taxon>
        <taxon>Burkholderiaceae</taxon>
        <taxon>Burkholderia</taxon>
        <taxon>pseudomallei group</taxon>
    </lineage>
</organism>
<dbReference type="Proteomes" id="UP001272137">
    <property type="component" value="Unassembled WGS sequence"/>
</dbReference>
<dbReference type="EMBL" id="QXCT01000002">
    <property type="protein sequence ID" value="MDW9257780.1"/>
    <property type="molecule type" value="Genomic_DNA"/>
</dbReference>
<evidence type="ECO:0000313" key="2">
    <source>
        <dbReference type="Proteomes" id="UP001272137"/>
    </source>
</evidence>
<protein>
    <submittedName>
        <fullName evidence="1">Uncharacterized protein</fullName>
    </submittedName>
</protein>
<reference evidence="1" key="1">
    <citation type="submission" date="2018-08" db="EMBL/GenBank/DDBJ databases">
        <title>Identification of Burkholderia cepacia strains that express a Burkholderia pseudomallei-like capsular polysaccharide.</title>
        <authorList>
            <person name="Burtnick M.N."/>
            <person name="Vongsouvath M."/>
            <person name="Newton P."/>
            <person name="Wuthiekanun V."/>
            <person name="Limmathurotsakul D."/>
            <person name="Brett P.J."/>
            <person name="Chantratita N."/>
            <person name="Dance D.A."/>
        </authorList>
    </citation>
    <scope>NUCLEOTIDE SEQUENCE</scope>
    <source>
        <strain evidence="1">SBXCC001</strain>
    </source>
</reference>
<accession>A0AAW9D711</accession>
<dbReference type="AlphaFoldDB" id="A0AAW9D711"/>
<sequence>MHELHIIRPDYFTSSEKSTDADLDSRSFIHSPLNSTFPSFAAGMQRGRRAA</sequence>
<evidence type="ECO:0000313" key="1">
    <source>
        <dbReference type="EMBL" id="MDW9257780.1"/>
    </source>
</evidence>
<name>A0AAW9D711_BURTH</name>
<proteinExistence type="predicted"/>